<comment type="caution">
    <text evidence="1">The sequence shown here is derived from an EMBL/GenBank/DDBJ whole genome shotgun (WGS) entry which is preliminary data.</text>
</comment>
<dbReference type="AlphaFoldDB" id="A0A8J2LLJ5"/>
<proteinExistence type="predicted"/>
<feature type="non-terminal residue" evidence="1">
    <location>
        <position position="1"/>
    </location>
</feature>
<sequence length="91" mass="10836">MAAPSLYELKILPEFRRRVKDLSLNEFLNSDMQLLRWIRARENNLDQAELMLRAHMKWREEVSFDQLLLLDMPKQCEGVILDTILGFDNDN</sequence>
<reference evidence="1" key="1">
    <citation type="submission" date="2021-06" db="EMBL/GenBank/DDBJ databases">
        <authorList>
            <person name="Hodson N. C."/>
            <person name="Mongue J. A."/>
            <person name="Jaron S. K."/>
        </authorList>
    </citation>
    <scope>NUCLEOTIDE SEQUENCE</scope>
</reference>
<keyword evidence="2" id="KW-1185">Reference proteome</keyword>
<organism evidence="1 2">
    <name type="scientific">Allacma fusca</name>
    <dbReference type="NCBI Taxonomy" id="39272"/>
    <lineage>
        <taxon>Eukaryota</taxon>
        <taxon>Metazoa</taxon>
        <taxon>Ecdysozoa</taxon>
        <taxon>Arthropoda</taxon>
        <taxon>Hexapoda</taxon>
        <taxon>Collembola</taxon>
        <taxon>Symphypleona</taxon>
        <taxon>Sminthuridae</taxon>
        <taxon>Allacma</taxon>
    </lineage>
</organism>
<evidence type="ECO:0000313" key="2">
    <source>
        <dbReference type="Proteomes" id="UP000708208"/>
    </source>
</evidence>
<evidence type="ECO:0000313" key="1">
    <source>
        <dbReference type="EMBL" id="CAG7825394.1"/>
    </source>
</evidence>
<name>A0A8J2LLJ5_9HEXA</name>
<accession>A0A8J2LLJ5</accession>
<dbReference type="EMBL" id="CAJVCH010536080">
    <property type="protein sequence ID" value="CAG7825394.1"/>
    <property type="molecule type" value="Genomic_DNA"/>
</dbReference>
<dbReference type="OrthoDB" id="30289at2759"/>
<evidence type="ECO:0008006" key="3">
    <source>
        <dbReference type="Google" id="ProtNLM"/>
    </source>
</evidence>
<dbReference type="Proteomes" id="UP000708208">
    <property type="component" value="Unassembled WGS sequence"/>
</dbReference>
<gene>
    <name evidence="1" type="ORF">AFUS01_LOCUS35505</name>
</gene>
<protein>
    <recommendedName>
        <fullName evidence="3">CRAL/TRIO N-terminal domain-containing protein</fullName>
    </recommendedName>
</protein>